<organism evidence="1 2">
    <name type="scientific">Nonomuraea mangrovi</name>
    <dbReference type="NCBI Taxonomy" id="2316207"/>
    <lineage>
        <taxon>Bacteria</taxon>
        <taxon>Bacillati</taxon>
        <taxon>Actinomycetota</taxon>
        <taxon>Actinomycetes</taxon>
        <taxon>Streptosporangiales</taxon>
        <taxon>Streptosporangiaceae</taxon>
        <taxon>Nonomuraea</taxon>
    </lineage>
</organism>
<protein>
    <recommendedName>
        <fullName evidence="3">SMP-30/gluconolactonase/LRE family protein</fullName>
    </recommendedName>
</protein>
<accession>A0ABW4SYA0</accession>
<keyword evidence="2" id="KW-1185">Reference proteome</keyword>
<sequence length="98" mass="10576">MDWTALRRRFREAPLLPPPAPWRPLAPIAIGGLTDVGFGFAGRDLLFVSSSTGRGVFDCVNGGRVARDHEEIHPDDPLVREGIGPLAGMEIRMAGLDA</sequence>
<dbReference type="RefSeq" id="WP_379574181.1">
    <property type="nucleotide sequence ID" value="NZ_JBHUFV010000033.1"/>
</dbReference>
<gene>
    <name evidence="1" type="ORF">ACFSKW_21950</name>
</gene>
<comment type="caution">
    <text evidence="1">The sequence shown here is derived from an EMBL/GenBank/DDBJ whole genome shotgun (WGS) entry which is preliminary data.</text>
</comment>
<proteinExistence type="predicted"/>
<reference evidence="2" key="1">
    <citation type="journal article" date="2019" name="Int. J. Syst. Evol. Microbiol.">
        <title>The Global Catalogue of Microorganisms (GCM) 10K type strain sequencing project: providing services to taxonomists for standard genome sequencing and annotation.</title>
        <authorList>
            <consortium name="The Broad Institute Genomics Platform"/>
            <consortium name="The Broad Institute Genome Sequencing Center for Infectious Disease"/>
            <person name="Wu L."/>
            <person name="Ma J."/>
        </authorList>
    </citation>
    <scope>NUCLEOTIDE SEQUENCE [LARGE SCALE GENOMIC DNA]</scope>
    <source>
        <strain evidence="2">ICMP 6774ER</strain>
    </source>
</reference>
<dbReference type="EMBL" id="JBHUFV010000033">
    <property type="protein sequence ID" value="MFD1934134.1"/>
    <property type="molecule type" value="Genomic_DNA"/>
</dbReference>
<evidence type="ECO:0000313" key="2">
    <source>
        <dbReference type="Proteomes" id="UP001597368"/>
    </source>
</evidence>
<dbReference type="Proteomes" id="UP001597368">
    <property type="component" value="Unassembled WGS sequence"/>
</dbReference>
<evidence type="ECO:0008006" key="3">
    <source>
        <dbReference type="Google" id="ProtNLM"/>
    </source>
</evidence>
<name>A0ABW4SYA0_9ACTN</name>
<evidence type="ECO:0000313" key="1">
    <source>
        <dbReference type="EMBL" id="MFD1934134.1"/>
    </source>
</evidence>